<dbReference type="EMBL" id="AHNZ02000920">
    <property type="protein sequence ID" value="EMO03060.1"/>
    <property type="molecule type" value="Genomic_DNA"/>
</dbReference>
<comment type="caution">
    <text evidence="1">The sequence shown here is derived from an EMBL/GenBank/DDBJ whole genome shotgun (WGS) entry which is preliminary data.</text>
</comment>
<reference evidence="1 2" key="1">
    <citation type="submission" date="2013-01" db="EMBL/GenBank/DDBJ databases">
        <authorList>
            <person name="Harkins D.M."/>
            <person name="Durkin A.S."/>
            <person name="Brinkac L.M."/>
            <person name="Haft D.H."/>
            <person name="Selengut J.D."/>
            <person name="Sanka R."/>
            <person name="DePew J."/>
            <person name="Purushe J."/>
            <person name="Picardeau M."/>
            <person name="Werts C."/>
            <person name="Goarant C."/>
            <person name="Vinetz J.M."/>
            <person name="Sutton G.G."/>
            <person name="Nierman W.C."/>
            <person name="Fouts D.E."/>
        </authorList>
    </citation>
    <scope>NUCLEOTIDE SEQUENCE [LARGE SCALE GENOMIC DNA]</scope>
    <source>
        <strain evidence="1 2">Verdun HP</strain>
    </source>
</reference>
<gene>
    <name evidence="1" type="ORF">LEP1GSC116_0784</name>
</gene>
<evidence type="ECO:0000313" key="2">
    <source>
        <dbReference type="Proteomes" id="UP000012092"/>
    </source>
</evidence>
<dbReference type="SUPFAM" id="SSF102114">
    <property type="entry name" value="Radical SAM enzymes"/>
    <property type="match status" value="1"/>
</dbReference>
<dbReference type="InterPro" id="IPR058240">
    <property type="entry name" value="rSAM_sf"/>
</dbReference>
<dbReference type="Proteomes" id="UP000012092">
    <property type="component" value="Unassembled WGS sequence"/>
</dbReference>
<dbReference type="AlphaFoldDB" id="M6R679"/>
<protein>
    <recommendedName>
        <fullName evidence="3">Radical SAM domain protein</fullName>
    </recommendedName>
</protein>
<name>M6R679_LEPIR</name>
<proteinExistence type="predicted"/>
<sequence length="76" mass="9134">MENYKKESDAIKILARIKGPVFEEYRKRWDLVNNFELETEFPMFLHIETSFKCNFRCPMCVQGVPELKENSVMKKK</sequence>
<accession>M6R679</accession>
<organism evidence="1 2">
    <name type="scientific">Leptospira interrogans serovar Icterohaemorrhagiae str. Verdun HP</name>
    <dbReference type="NCBI Taxonomy" id="1049910"/>
    <lineage>
        <taxon>Bacteria</taxon>
        <taxon>Pseudomonadati</taxon>
        <taxon>Spirochaetota</taxon>
        <taxon>Spirochaetia</taxon>
        <taxon>Leptospirales</taxon>
        <taxon>Leptospiraceae</taxon>
        <taxon>Leptospira</taxon>
    </lineage>
</organism>
<evidence type="ECO:0000313" key="1">
    <source>
        <dbReference type="EMBL" id="EMO03060.1"/>
    </source>
</evidence>
<evidence type="ECO:0008006" key="3">
    <source>
        <dbReference type="Google" id="ProtNLM"/>
    </source>
</evidence>